<feature type="binding site" evidence="10">
    <location>
        <position position="305"/>
    </location>
    <ligand>
        <name>acetyl-CoA</name>
        <dbReference type="ChEBI" id="CHEBI:57288"/>
    </ligand>
</feature>
<dbReference type="GO" id="GO:0000287">
    <property type="term" value="F:magnesium ion binding"/>
    <property type="evidence" value="ECO:0007669"/>
    <property type="project" value="TreeGrafter"/>
</dbReference>
<dbReference type="STRING" id="337701.SAMN05444398_111126"/>
<dbReference type="AlphaFoldDB" id="A0A1M7GXB5"/>
<feature type="binding site" evidence="10">
    <location>
        <position position="422"/>
    </location>
    <ligand>
        <name>glyoxylate</name>
        <dbReference type="ChEBI" id="CHEBI:36655"/>
    </ligand>
</feature>
<feature type="domain" description="Malate synthase C-terminal" evidence="17">
    <location>
        <begin position="582"/>
        <end position="663"/>
    </location>
</feature>
<dbReference type="InterPro" id="IPR046363">
    <property type="entry name" value="MS_N_TIM-barrel_dom"/>
</dbReference>
<feature type="binding site" evidence="10">
    <location>
        <position position="268"/>
    </location>
    <ligand>
        <name>acetyl-CoA</name>
        <dbReference type="ChEBI" id="CHEBI:57288"/>
    </ligand>
</feature>
<dbReference type="NCBIfam" id="NF002825">
    <property type="entry name" value="PRK02999.1"/>
    <property type="match status" value="1"/>
</dbReference>
<keyword evidence="6 10" id="KW-0479">Metal-binding</keyword>
<dbReference type="InterPro" id="IPR001465">
    <property type="entry name" value="Malate_synthase_TIM"/>
</dbReference>
<evidence type="ECO:0000313" key="18">
    <source>
        <dbReference type="EMBL" id="SHM21034.1"/>
    </source>
</evidence>
<evidence type="ECO:0000313" key="19">
    <source>
        <dbReference type="Proteomes" id="UP000183974"/>
    </source>
</evidence>
<keyword evidence="5 10" id="KW-0808">Transferase</keyword>
<feature type="binding site" evidence="10">
    <location>
        <position position="531"/>
    </location>
    <ligand>
        <name>acetyl-CoA</name>
        <dbReference type="ChEBI" id="CHEBI:57288"/>
    </ligand>
</feature>
<evidence type="ECO:0000256" key="7">
    <source>
        <dbReference type="ARBA" id="ARBA00022842"/>
    </source>
</evidence>
<evidence type="ECO:0000256" key="5">
    <source>
        <dbReference type="ARBA" id="ARBA00022679"/>
    </source>
</evidence>
<dbReference type="GO" id="GO:0005829">
    <property type="term" value="C:cytosol"/>
    <property type="evidence" value="ECO:0007669"/>
    <property type="project" value="TreeGrafter"/>
</dbReference>
<dbReference type="SUPFAM" id="SSF51645">
    <property type="entry name" value="Malate synthase G"/>
    <property type="match status" value="1"/>
</dbReference>
<evidence type="ECO:0000259" key="16">
    <source>
        <dbReference type="Pfam" id="PF20658"/>
    </source>
</evidence>
<dbReference type="NCBIfam" id="TIGR01345">
    <property type="entry name" value="malate_syn_G"/>
    <property type="match status" value="1"/>
</dbReference>
<evidence type="ECO:0000256" key="4">
    <source>
        <dbReference type="ARBA" id="ARBA00022532"/>
    </source>
</evidence>
<feature type="binding site" evidence="10">
    <location>
        <position position="118"/>
    </location>
    <ligand>
        <name>acetyl-CoA</name>
        <dbReference type="ChEBI" id="CHEBI:57288"/>
    </ligand>
</feature>
<comment type="caution">
    <text evidence="10">Lacks conserved residue(s) required for the propagation of feature annotation.</text>
</comment>
<feature type="binding site" evidence="10">
    <location>
        <begin position="447"/>
        <end position="450"/>
    </location>
    <ligand>
        <name>glyoxylate</name>
        <dbReference type="ChEBI" id="CHEBI:36655"/>
    </ligand>
</feature>
<dbReference type="Pfam" id="PF20658">
    <property type="entry name" value="MSG_insertion"/>
    <property type="match status" value="1"/>
</dbReference>
<feature type="binding site" evidence="10">
    <location>
        <position position="450"/>
    </location>
    <ligand>
        <name>Mg(2+)</name>
        <dbReference type="ChEBI" id="CHEBI:18420"/>
    </ligand>
</feature>
<keyword evidence="2 10" id="KW-0329">Glyoxylate bypass</keyword>
<evidence type="ECO:0000256" key="12">
    <source>
        <dbReference type="PIRSR" id="PIRSR601465-50"/>
    </source>
</evidence>
<dbReference type="EMBL" id="FRBR01000011">
    <property type="protein sequence ID" value="SHM21034.1"/>
    <property type="molecule type" value="Genomic_DNA"/>
</dbReference>
<comment type="similarity">
    <text evidence="10 13">Belongs to the malate synthase family. GlcB subfamily.</text>
</comment>
<dbReference type="Gene3D" id="1.20.1220.12">
    <property type="entry name" value="Malate synthase, domain III"/>
    <property type="match status" value="1"/>
</dbReference>
<dbReference type="Pfam" id="PF20656">
    <property type="entry name" value="MS_N"/>
    <property type="match status" value="1"/>
</dbReference>
<keyword evidence="4 10" id="KW-0816">Tricarboxylic acid cycle</keyword>
<dbReference type="RefSeq" id="WP_073036097.1">
    <property type="nucleotide sequence ID" value="NZ_BMLR01000012.1"/>
</dbReference>
<dbReference type="InterPro" id="IPR006253">
    <property type="entry name" value="Malate_synthG"/>
</dbReference>
<dbReference type="PANTHER" id="PTHR42739:SF1">
    <property type="entry name" value="MALATE SYNTHASE G"/>
    <property type="match status" value="1"/>
</dbReference>
<feature type="active site" description="Proton acceptor" evidence="10 12">
    <location>
        <position position="332"/>
    </location>
</feature>
<comment type="cofactor">
    <cofactor evidence="1 10">
        <name>Mg(2+)</name>
        <dbReference type="ChEBI" id="CHEBI:18420"/>
    </cofactor>
</comment>
<dbReference type="HAMAP" id="MF_00641">
    <property type="entry name" value="Malate_synth_G"/>
    <property type="match status" value="1"/>
</dbReference>
<dbReference type="UniPathway" id="UPA00703">
    <property type="reaction ID" value="UER00720"/>
</dbReference>
<evidence type="ECO:0000256" key="6">
    <source>
        <dbReference type="ARBA" id="ARBA00022723"/>
    </source>
</evidence>
<dbReference type="Proteomes" id="UP000183974">
    <property type="component" value="Unassembled WGS sequence"/>
</dbReference>
<feature type="domain" description="Malate synthase N-terminal" evidence="15">
    <location>
        <begin position="17"/>
        <end position="70"/>
    </location>
</feature>
<dbReference type="Pfam" id="PF20659">
    <property type="entry name" value="MS_C"/>
    <property type="match status" value="1"/>
</dbReference>
<feature type="binding site" evidence="10">
    <location>
        <begin position="125"/>
        <end position="126"/>
    </location>
    <ligand>
        <name>acetyl-CoA</name>
        <dbReference type="ChEBI" id="CHEBI:57288"/>
    </ligand>
</feature>
<dbReference type="InterPro" id="IPR044856">
    <property type="entry name" value="Malate_synth_C_sf"/>
</dbReference>
<dbReference type="GO" id="GO:0009436">
    <property type="term" value="P:glyoxylate catabolic process"/>
    <property type="evidence" value="ECO:0007669"/>
    <property type="project" value="TreeGrafter"/>
</dbReference>
<dbReference type="GO" id="GO:0006099">
    <property type="term" value="P:tricarboxylic acid cycle"/>
    <property type="evidence" value="ECO:0007669"/>
    <property type="project" value="UniProtKB-KW"/>
</dbReference>
<comment type="pathway">
    <text evidence="10 13">Carbohydrate metabolism; glyoxylate cycle; (S)-malate from isocitrate: step 2/2.</text>
</comment>
<evidence type="ECO:0000256" key="8">
    <source>
        <dbReference type="ARBA" id="ARBA00023097"/>
    </source>
</evidence>
<dbReference type="EC" id="2.3.3.9" evidence="10 11"/>
<evidence type="ECO:0000256" key="9">
    <source>
        <dbReference type="ARBA" id="ARBA00047918"/>
    </source>
</evidence>
<evidence type="ECO:0000256" key="3">
    <source>
        <dbReference type="ARBA" id="ARBA00022490"/>
    </source>
</evidence>
<feature type="modified residue" description="Cysteine sulfenic acid (-SOH)" evidence="10">
    <location>
        <position position="608"/>
    </location>
</feature>
<evidence type="ECO:0000256" key="11">
    <source>
        <dbReference type="NCBIfam" id="TIGR01345"/>
    </source>
</evidence>
<dbReference type="OrthoDB" id="9762054at2"/>
<evidence type="ECO:0000259" key="14">
    <source>
        <dbReference type="Pfam" id="PF01274"/>
    </source>
</evidence>
<feature type="active site" description="Proton donor" evidence="10 12">
    <location>
        <position position="622"/>
    </location>
</feature>
<feature type="domain" description="Malate synthase TIM barrel" evidence="14">
    <location>
        <begin position="329"/>
        <end position="562"/>
    </location>
</feature>
<dbReference type="Pfam" id="PF01274">
    <property type="entry name" value="MS_TIM-barrel"/>
    <property type="match status" value="1"/>
</dbReference>
<name>A0A1M7GXB5_9RHOB</name>
<feature type="binding site" evidence="10">
    <location>
        <position position="422"/>
    </location>
    <ligand>
        <name>Mg(2+)</name>
        <dbReference type="ChEBI" id="CHEBI:18420"/>
    </ligand>
</feature>
<comment type="function">
    <text evidence="10">Involved in the glycolate utilization. Catalyzes the condensation and subsequent hydrolysis of acetyl-coenzyme A (acetyl-CoA) and glyoxylate to form malate and CoA.</text>
</comment>
<organism evidence="18 19">
    <name type="scientific">Roseovarius pacificus</name>
    <dbReference type="NCBI Taxonomy" id="337701"/>
    <lineage>
        <taxon>Bacteria</taxon>
        <taxon>Pseudomonadati</taxon>
        <taxon>Pseudomonadota</taxon>
        <taxon>Alphaproteobacteria</taxon>
        <taxon>Rhodobacterales</taxon>
        <taxon>Roseobacteraceae</taxon>
        <taxon>Roseovarius</taxon>
    </lineage>
</organism>
<sequence>MAQRIEKHSLQVAGPLARFIDEQALPGTDVSADDFWSGFAALVEEMAPKNKAFLERRQELQDQIDDWHIRHRNQAHDHEAYKQFLSDIGYLVGEGPDFEIGTSNVDPEIALVPGPQLVVPITNARYALNAANARWGSLYDCLYGTDAMGTTPPRGGYDRGRGARVVARARVFLDEAFPLEGTSHADVRRYYVQGGVLLVDDCPLAEPEKFVGYRGNPKAPDAILLRNHGLHVELIFDRAHFIGCRDQALLADVQIESAVSAIMDCEDSVACVDAEDKVQAYANWLGLMQGNLEATLDKGGKTVTRRLNGDRHYTAPDGSDLTLKGRALMWVRNVGHLMTNPAILDAQGNEIPEGLMDAAITTLIGMHDLRRDSGNSVHGSIYIVKPKMHGPEEVAFTDEIFTRVEEFLGLPQYTVKIGVMDEERRTSVNLKECIRAARHRAAFINTGFLDRTGDEIHTSMEAGPFSRKDFIKRKAWISGYENQNVDIGLECGLSGKAQIGKGMWAMPDMMAAMLEQKIEHPKSGANCAWVPSPTAATLHALHYHKVDVFAVQDRLRAGGRRAFVDTLLDIPTASYRKWSKEQIVKEVENNAQGILGYVVRWIDQGVGCSKVPDINDVGLMEDRATCRISSQHIANWLHHGVISDNEVMAAMQKMAQVVDRQNAGDPGYRPMAPGFDGIAFQAACDLVFKGREQPSGYTEPVLHRRRLELKAAQAS</sequence>
<comment type="subunit">
    <text evidence="10">Monomer.</text>
</comment>
<keyword evidence="8 10" id="KW-0558">Oxidation</keyword>
<evidence type="ECO:0000259" key="17">
    <source>
        <dbReference type="Pfam" id="PF20659"/>
    </source>
</evidence>
<evidence type="ECO:0000256" key="10">
    <source>
        <dbReference type="HAMAP-Rule" id="MF_00641"/>
    </source>
</evidence>
<evidence type="ECO:0000256" key="1">
    <source>
        <dbReference type="ARBA" id="ARBA00001946"/>
    </source>
</evidence>
<evidence type="ECO:0000256" key="2">
    <source>
        <dbReference type="ARBA" id="ARBA00022435"/>
    </source>
</evidence>
<dbReference type="Gene3D" id="3.20.20.360">
    <property type="entry name" value="Malate synthase, domain 3"/>
    <property type="match status" value="2"/>
</dbReference>
<feature type="domain" description="Malate synthase G alpha-beta insertion" evidence="16">
    <location>
        <begin position="157"/>
        <end position="227"/>
    </location>
</feature>
<dbReference type="PANTHER" id="PTHR42739">
    <property type="entry name" value="MALATE SYNTHASE G"/>
    <property type="match status" value="1"/>
</dbReference>
<reference evidence="18 19" key="1">
    <citation type="submission" date="2016-11" db="EMBL/GenBank/DDBJ databases">
        <authorList>
            <person name="Jaros S."/>
            <person name="Januszkiewicz K."/>
            <person name="Wedrychowicz H."/>
        </authorList>
    </citation>
    <scope>NUCLEOTIDE SEQUENCE [LARGE SCALE GENOMIC DNA]</scope>
    <source>
        <strain evidence="18 19">DSM 29589</strain>
    </source>
</reference>
<evidence type="ECO:0000256" key="13">
    <source>
        <dbReference type="RuleBase" id="RU003572"/>
    </source>
</evidence>
<dbReference type="GO" id="GO:0006097">
    <property type="term" value="P:glyoxylate cycle"/>
    <property type="evidence" value="ECO:0007669"/>
    <property type="project" value="UniProtKB-UniRule"/>
</dbReference>
<gene>
    <name evidence="10" type="primary">glcB</name>
    <name evidence="18" type="ORF">SAMN05444398_111126</name>
</gene>
<dbReference type="InterPro" id="IPR048357">
    <property type="entry name" value="MSG_insertion"/>
</dbReference>
<keyword evidence="3 10" id="KW-0963">Cytoplasm</keyword>
<dbReference type="InterPro" id="IPR048356">
    <property type="entry name" value="MS_N"/>
</dbReference>
<comment type="subcellular location">
    <subcellularLocation>
        <location evidence="10 13">Cytoplasm</location>
    </subcellularLocation>
</comment>
<proteinExistence type="inferred from homology"/>
<keyword evidence="19" id="KW-1185">Reference proteome</keyword>
<feature type="binding site" evidence="10">
    <location>
        <position position="332"/>
    </location>
    <ligand>
        <name>glyoxylate</name>
        <dbReference type="ChEBI" id="CHEBI:36655"/>
    </ligand>
</feature>
<dbReference type="InterPro" id="IPR048355">
    <property type="entry name" value="MS_C"/>
</dbReference>
<comment type="catalytic activity">
    <reaction evidence="9 10 13">
        <text>glyoxylate + acetyl-CoA + H2O = (S)-malate + CoA + H(+)</text>
        <dbReference type="Rhea" id="RHEA:18181"/>
        <dbReference type="ChEBI" id="CHEBI:15377"/>
        <dbReference type="ChEBI" id="CHEBI:15378"/>
        <dbReference type="ChEBI" id="CHEBI:15589"/>
        <dbReference type="ChEBI" id="CHEBI:36655"/>
        <dbReference type="ChEBI" id="CHEBI:57287"/>
        <dbReference type="ChEBI" id="CHEBI:57288"/>
        <dbReference type="EC" id="2.3.3.9"/>
    </reaction>
</comment>
<dbReference type="InterPro" id="IPR011076">
    <property type="entry name" value="Malate_synth_sf"/>
</dbReference>
<protein>
    <recommendedName>
        <fullName evidence="10 11">Malate synthase G</fullName>
        <ecNumber evidence="10 11">2.3.3.9</ecNumber>
    </recommendedName>
</protein>
<dbReference type="GO" id="GO:0004474">
    <property type="term" value="F:malate synthase activity"/>
    <property type="evidence" value="ECO:0007669"/>
    <property type="project" value="UniProtKB-UniRule"/>
</dbReference>
<accession>A0A1M7GXB5</accession>
<keyword evidence="7 10" id="KW-0460">Magnesium</keyword>
<evidence type="ECO:0000259" key="15">
    <source>
        <dbReference type="Pfam" id="PF20656"/>
    </source>
</evidence>